<accession>A0A2T5J0N7</accession>
<dbReference type="AlphaFoldDB" id="A0A2T5J0N7"/>
<protein>
    <submittedName>
        <fullName evidence="2">Phospholipid transport system substrate-binding protein</fullName>
    </submittedName>
</protein>
<keyword evidence="3" id="KW-1185">Reference proteome</keyword>
<proteinExistence type="predicted"/>
<dbReference type="PANTHER" id="PTHR36573">
    <property type="entry name" value="INTERMEMBRANE PHOSPHOLIPID TRANSPORT SYSTEM BINDING PROTEIN MLAC"/>
    <property type="match status" value="1"/>
</dbReference>
<dbReference type="Gene3D" id="3.10.450.710">
    <property type="entry name" value="Tgt2/MlaC"/>
    <property type="match status" value="1"/>
</dbReference>
<keyword evidence="1" id="KW-0732">Signal</keyword>
<dbReference type="InterPro" id="IPR042245">
    <property type="entry name" value="Tgt2/MlaC_sf"/>
</dbReference>
<reference evidence="2 3" key="1">
    <citation type="submission" date="2018-04" db="EMBL/GenBank/DDBJ databases">
        <title>Genomic Encyclopedia of Archaeal and Bacterial Type Strains, Phase II (KMG-II): from individual species to whole genera.</title>
        <authorList>
            <person name="Goeker M."/>
        </authorList>
    </citation>
    <scope>NUCLEOTIDE SEQUENCE [LARGE SCALE GENOMIC DNA]</scope>
    <source>
        <strain evidence="2 3">DSM 5822</strain>
    </source>
</reference>
<evidence type="ECO:0000256" key="1">
    <source>
        <dbReference type="SAM" id="SignalP"/>
    </source>
</evidence>
<dbReference type="OrthoDB" id="9787053at2"/>
<sequence>MLQRIQRVFAFLAMVSVMLAAQLTYAAENPKDFVQRISTDLTTRLVKDRAAYKKDPDLLLTIIKENIEPYVDFNGFAKGVMGQFYRQATDKQRADFTETFKKSLIRTYANGLGAYENQKFNVKPFTAGDDPKKAQVDMDIQTGSGTVIPVSYQLVLDSQGQWKVRNVILDGINLGLTFRNQFASTVESNRGNLDKAIANFVPSAGDSKKAN</sequence>
<name>A0A2T5J0N7_9GAMM</name>
<feature type="signal peptide" evidence="1">
    <location>
        <begin position="1"/>
        <end position="26"/>
    </location>
</feature>
<dbReference type="RefSeq" id="WP_107865420.1">
    <property type="nucleotide sequence ID" value="NZ_QAON01000005.1"/>
</dbReference>
<organism evidence="2 3">
    <name type="scientific">Agitococcus lubricus</name>
    <dbReference type="NCBI Taxonomy" id="1077255"/>
    <lineage>
        <taxon>Bacteria</taxon>
        <taxon>Pseudomonadati</taxon>
        <taxon>Pseudomonadota</taxon>
        <taxon>Gammaproteobacteria</taxon>
        <taxon>Moraxellales</taxon>
        <taxon>Moraxellaceae</taxon>
        <taxon>Agitococcus</taxon>
    </lineage>
</organism>
<gene>
    <name evidence="2" type="ORF">C8N29_105237</name>
</gene>
<dbReference type="Pfam" id="PF05494">
    <property type="entry name" value="MlaC"/>
    <property type="match status" value="1"/>
</dbReference>
<dbReference type="PIRSF" id="PIRSF004649">
    <property type="entry name" value="MlaC"/>
    <property type="match status" value="1"/>
</dbReference>
<evidence type="ECO:0000313" key="3">
    <source>
        <dbReference type="Proteomes" id="UP000244223"/>
    </source>
</evidence>
<dbReference type="PANTHER" id="PTHR36573:SF1">
    <property type="entry name" value="INTERMEMBRANE PHOSPHOLIPID TRANSPORT SYSTEM BINDING PROTEIN MLAC"/>
    <property type="match status" value="1"/>
</dbReference>
<feature type="chain" id="PRO_5015675448" evidence="1">
    <location>
        <begin position="27"/>
        <end position="211"/>
    </location>
</feature>
<dbReference type="InterPro" id="IPR008869">
    <property type="entry name" value="MlaC/ttg2D"/>
</dbReference>
<dbReference type="Proteomes" id="UP000244223">
    <property type="component" value="Unassembled WGS sequence"/>
</dbReference>
<dbReference type="EMBL" id="QAON01000005">
    <property type="protein sequence ID" value="PTQ89908.1"/>
    <property type="molecule type" value="Genomic_DNA"/>
</dbReference>
<comment type="caution">
    <text evidence="2">The sequence shown here is derived from an EMBL/GenBank/DDBJ whole genome shotgun (WGS) entry which is preliminary data.</text>
</comment>
<evidence type="ECO:0000313" key="2">
    <source>
        <dbReference type="EMBL" id="PTQ89908.1"/>
    </source>
</evidence>